<dbReference type="PANTHER" id="PTHR48112">
    <property type="entry name" value="HIGH MOBILITY GROUP PROTEIN DSP1"/>
    <property type="match status" value="1"/>
</dbReference>
<accession>A0A4R5XHC4</accession>
<proteinExistence type="predicted"/>
<dbReference type="GO" id="GO:0005634">
    <property type="term" value="C:nucleus"/>
    <property type="evidence" value="ECO:0007669"/>
    <property type="project" value="UniProtKB-UniRule"/>
</dbReference>
<dbReference type="InterPro" id="IPR050342">
    <property type="entry name" value="HMGB"/>
</dbReference>
<dbReference type="Pfam" id="PF00505">
    <property type="entry name" value="HMG_box"/>
    <property type="match status" value="1"/>
</dbReference>
<dbReference type="InterPro" id="IPR009071">
    <property type="entry name" value="HMG_box_dom"/>
</dbReference>
<protein>
    <recommendedName>
        <fullName evidence="4">HMG box domain-containing protein</fullName>
    </recommendedName>
</protein>
<dbReference type="VEuPathDB" id="FungiDB:BD410DRAFT_43554"/>
<evidence type="ECO:0000313" key="5">
    <source>
        <dbReference type="EMBL" id="TDL29836.1"/>
    </source>
</evidence>
<feature type="domain" description="HMG box" evidence="4">
    <location>
        <begin position="27"/>
        <end position="96"/>
    </location>
</feature>
<evidence type="ECO:0000256" key="1">
    <source>
        <dbReference type="ARBA" id="ARBA00023125"/>
    </source>
</evidence>
<reference evidence="5 6" key="1">
    <citation type="submission" date="2018-06" db="EMBL/GenBank/DDBJ databases">
        <title>A transcriptomic atlas of mushroom development highlights an independent origin of complex multicellularity.</title>
        <authorList>
            <consortium name="DOE Joint Genome Institute"/>
            <person name="Krizsan K."/>
            <person name="Almasi E."/>
            <person name="Merenyi Z."/>
            <person name="Sahu N."/>
            <person name="Viragh M."/>
            <person name="Koszo T."/>
            <person name="Mondo S."/>
            <person name="Kiss B."/>
            <person name="Balint B."/>
            <person name="Kues U."/>
            <person name="Barry K."/>
            <person name="Hegedus J.C."/>
            <person name="Henrissat B."/>
            <person name="Johnson J."/>
            <person name="Lipzen A."/>
            <person name="Ohm R."/>
            <person name="Nagy I."/>
            <person name="Pangilinan J."/>
            <person name="Yan J."/>
            <person name="Xiong Y."/>
            <person name="Grigoriev I.V."/>
            <person name="Hibbett D.S."/>
            <person name="Nagy L.G."/>
        </authorList>
    </citation>
    <scope>NUCLEOTIDE SEQUENCE [LARGE SCALE GENOMIC DNA]</scope>
    <source>
        <strain evidence="5 6">SZMC22713</strain>
    </source>
</reference>
<feature type="domain" description="HMG box" evidence="4">
    <location>
        <begin position="131"/>
        <end position="203"/>
    </location>
</feature>
<dbReference type="STRING" id="50990.A0A4R5XHC4"/>
<keyword evidence="2" id="KW-0539">Nucleus</keyword>
<feature type="compositionally biased region" description="Low complexity" evidence="3">
    <location>
        <begin position="220"/>
        <end position="233"/>
    </location>
</feature>
<gene>
    <name evidence="5" type="ORF">BD410DRAFT_43554</name>
</gene>
<dbReference type="Gene3D" id="1.10.30.10">
    <property type="entry name" value="High mobility group box domain"/>
    <property type="match status" value="2"/>
</dbReference>
<dbReference type="InterPro" id="IPR036910">
    <property type="entry name" value="HMG_box_dom_sf"/>
</dbReference>
<keyword evidence="6" id="KW-1185">Reference proteome</keyword>
<feature type="compositionally biased region" description="Low complexity" evidence="3">
    <location>
        <begin position="249"/>
        <end position="279"/>
    </location>
</feature>
<evidence type="ECO:0000259" key="4">
    <source>
        <dbReference type="PROSITE" id="PS50118"/>
    </source>
</evidence>
<feature type="DNA-binding region" description="HMG box" evidence="2">
    <location>
        <begin position="27"/>
        <end position="96"/>
    </location>
</feature>
<dbReference type="Proteomes" id="UP000294933">
    <property type="component" value="Unassembled WGS sequence"/>
</dbReference>
<dbReference type="PROSITE" id="PS50118">
    <property type="entry name" value="HMG_BOX_2"/>
    <property type="match status" value="2"/>
</dbReference>
<sequence>MTGQRITLPHCSSFDCTVPSKSELRPPKLAPSTWQLYFTDWIQRHQAQGDKKLNVAQAAKEAGSEYANLTPEQKEPYKRRSLAAKEARERELAAWQRTLTPDDIKRENAFRTAQRKAGKSRRGNIKDPNAPKKPLSAYFMFLHHIRSHPELVREVFGDERETTSQSVLAAAKWRSMTDEERKPFLARAEQEKLDYEAARRLYEEGTPGFETTISFNLPSPSPFLSSSPTGPTFMFPPPPSPSSPQGAKQQHYQYQYQPQQFGQVHIEQQQQQIQQHQQGLMPPPAQSHSPHLREFSSESEVDSEGFVTDEGDDHRRRPPAVRRS</sequence>
<dbReference type="GO" id="GO:0003677">
    <property type="term" value="F:DNA binding"/>
    <property type="evidence" value="ECO:0007669"/>
    <property type="project" value="UniProtKB-UniRule"/>
</dbReference>
<evidence type="ECO:0000313" key="6">
    <source>
        <dbReference type="Proteomes" id="UP000294933"/>
    </source>
</evidence>
<feature type="compositionally biased region" description="Acidic residues" evidence="3">
    <location>
        <begin position="297"/>
        <end position="311"/>
    </location>
</feature>
<dbReference type="SMART" id="SM00398">
    <property type="entry name" value="HMG"/>
    <property type="match status" value="2"/>
</dbReference>
<evidence type="ECO:0000256" key="2">
    <source>
        <dbReference type="PROSITE-ProRule" id="PRU00267"/>
    </source>
</evidence>
<keyword evidence="1 2" id="KW-0238">DNA-binding</keyword>
<feature type="region of interest" description="Disordered" evidence="3">
    <location>
        <begin position="220"/>
        <end position="324"/>
    </location>
</feature>
<feature type="DNA-binding region" description="HMG box" evidence="2">
    <location>
        <begin position="131"/>
        <end position="203"/>
    </location>
</feature>
<dbReference type="EMBL" id="ML170156">
    <property type="protein sequence ID" value="TDL29836.1"/>
    <property type="molecule type" value="Genomic_DNA"/>
</dbReference>
<dbReference type="SUPFAM" id="SSF47095">
    <property type="entry name" value="HMG-box"/>
    <property type="match status" value="2"/>
</dbReference>
<dbReference type="OrthoDB" id="5550281at2759"/>
<organism evidence="5 6">
    <name type="scientific">Rickenella mellea</name>
    <dbReference type="NCBI Taxonomy" id="50990"/>
    <lineage>
        <taxon>Eukaryota</taxon>
        <taxon>Fungi</taxon>
        <taxon>Dikarya</taxon>
        <taxon>Basidiomycota</taxon>
        <taxon>Agaricomycotina</taxon>
        <taxon>Agaricomycetes</taxon>
        <taxon>Hymenochaetales</taxon>
        <taxon>Rickenellaceae</taxon>
        <taxon>Rickenella</taxon>
    </lineage>
</organism>
<dbReference type="AlphaFoldDB" id="A0A4R5XHC4"/>
<name>A0A4R5XHC4_9AGAM</name>
<dbReference type="PANTHER" id="PTHR48112:SF22">
    <property type="entry name" value="MITOCHONDRIAL TRANSCRIPTION FACTOR A, ISOFORM B"/>
    <property type="match status" value="1"/>
</dbReference>
<evidence type="ECO:0000256" key="3">
    <source>
        <dbReference type="SAM" id="MobiDB-lite"/>
    </source>
</evidence>
<dbReference type="Pfam" id="PF09011">
    <property type="entry name" value="HMG_box_2"/>
    <property type="match status" value="1"/>
</dbReference>